<protein>
    <submittedName>
        <fullName evidence="1">YqcI/YcgG family protein</fullName>
    </submittedName>
</protein>
<dbReference type="EMBL" id="JARBWL010000002">
    <property type="protein sequence ID" value="MDI2595204.1"/>
    <property type="molecule type" value="Genomic_DNA"/>
</dbReference>
<evidence type="ECO:0000313" key="1">
    <source>
        <dbReference type="EMBL" id="MDI2595204.1"/>
    </source>
</evidence>
<name>A0ABT6QWD4_9PSED</name>
<reference evidence="1 2" key="1">
    <citation type="submission" date="2023-02" db="EMBL/GenBank/DDBJ databases">
        <title>Pseudomonas chrutzelriedensis sp. nov., a potently antifungal strain isolated from moss.</title>
        <authorList>
            <person name="Schnyder A."/>
            <person name="Kalawong R."/>
            <person name="Eberl L."/>
            <person name="Agnoli K."/>
        </authorList>
    </citation>
    <scope>NUCLEOTIDE SEQUENCE [LARGE SCALE GENOMIC DNA]</scope>
    <source>
        <strain evidence="1 2">681</strain>
    </source>
</reference>
<organism evidence="1 2">
    <name type="scientific">Pseudomonas fungipugnans</name>
    <dbReference type="NCBI Taxonomy" id="3024217"/>
    <lineage>
        <taxon>Bacteria</taxon>
        <taxon>Pseudomonadati</taxon>
        <taxon>Pseudomonadota</taxon>
        <taxon>Gammaproteobacteria</taxon>
        <taxon>Pseudomonadales</taxon>
        <taxon>Pseudomonadaceae</taxon>
        <taxon>Pseudomonas</taxon>
    </lineage>
</organism>
<comment type="caution">
    <text evidence="1">The sequence shown here is derived from an EMBL/GenBank/DDBJ whole genome shotgun (WGS) entry which is preliminary data.</text>
</comment>
<dbReference type="PANTHER" id="PTHR40045">
    <property type="entry name" value="YCGG FAMILY PROTEIN"/>
    <property type="match status" value="1"/>
</dbReference>
<dbReference type="InterPro" id="IPR014988">
    <property type="entry name" value="Uncharacterised_YqcI/YcgG"/>
</dbReference>
<keyword evidence="2" id="KW-1185">Reference proteome</keyword>
<evidence type="ECO:0000313" key="2">
    <source>
        <dbReference type="Proteomes" id="UP001159100"/>
    </source>
</evidence>
<dbReference type="RefSeq" id="WP_282317229.1">
    <property type="nucleotide sequence ID" value="NZ_JARBWL010000002.1"/>
</dbReference>
<accession>A0ABT6QWD4</accession>
<proteinExistence type="predicted"/>
<dbReference type="Pfam" id="PF08892">
    <property type="entry name" value="YqcI_YcgG"/>
    <property type="match status" value="1"/>
</dbReference>
<sequence length="260" mass="29646">MLPIHGRCFGKVAFKEHCDFHQLKKLWATAALEAFEAAVRQECFPCFFGTRSVRSGSFEFLFISEQAPVTDFIAGLGNYIEQTTSWSMKLRIRKPLIILFERNNFSSLAEEQRYAWRLLQQLHDKDPAPWPESIPLDIYNEYWSFSFMGMPLFINMSFPGHQLMKSRNLGTHIVFVINPRENFDYVASGGSQKGQRIRARIRSRSEAYNAGRVSGTLGAFGEHGNLEIKQYQLEEPGSLSHAQCPFHMNLNPTAAKASIA</sequence>
<dbReference type="PANTHER" id="PTHR40045:SF1">
    <property type="entry name" value="YQCI_YCGG FAMILY PROTEIN"/>
    <property type="match status" value="1"/>
</dbReference>
<dbReference type="Proteomes" id="UP001159100">
    <property type="component" value="Unassembled WGS sequence"/>
</dbReference>
<gene>
    <name evidence="1" type="ORF">POF45_27825</name>
</gene>